<dbReference type="CDD" id="cd00037">
    <property type="entry name" value="CLECT"/>
    <property type="match status" value="1"/>
</dbReference>
<protein>
    <submittedName>
        <fullName evidence="4">Hepatic lectin-like</fullName>
    </submittedName>
</protein>
<dbReference type="Pfam" id="PF00059">
    <property type="entry name" value="Lectin_C"/>
    <property type="match status" value="1"/>
</dbReference>
<feature type="region of interest" description="Disordered" evidence="1">
    <location>
        <begin position="89"/>
        <end position="108"/>
    </location>
</feature>
<dbReference type="SUPFAM" id="SSF56436">
    <property type="entry name" value="C-type lectin-like"/>
    <property type="match status" value="1"/>
</dbReference>
<evidence type="ECO:0000259" key="2">
    <source>
        <dbReference type="PROSITE" id="PS50041"/>
    </source>
</evidence>
<dbReference type="Gene3D" id="3.10.100.10">
    <property type="entry name" value="Mannose-Binding Protein A, subunit A"/>
    <property type="match status" value="1"/>
</dbReference>
<dbReference type="GeneID" id="110982075"/>
<dbReference type="OrthoDB" id="6337382at2759"/>
<evidence type="ECO:0000313" key="3">
    <source>
        <dbReference type="Proteomes" id="UP000694845"/>
    </source>
</evidence>
<feature type="compositionally biased region" description="Basic and acidic residues" evidence="1">
    <location>
        <begin position="92"/>
        <end position="108"/>
    </location>
</feature>
<evidence type="ECO:0000256" key="1">
    <source>
        <dbReference type="SAM" id="MobiDB-lite"/>
    </source>
</evidence>
<dbReference type="InterPro" id="IPR016187">
    <property type="entry name" value="CTDL_fold"/>
</dbReference>
<sequence>MTKDLTWFEAKDECVKMESALVVPQSDEETDFILGLTSHDFWINCDDLLKEGAWKCRVGNDEVKYRNWREDQPSNNGGNEHCAEICSTGEWNDDRCDSRGVRPPDRPHPTPWIRACHTLRS</sequence>
<dbReference type="AlphaFoldDB" id="A0A8B7YRK8"/>
<feature type="domain" description="C-type lectin" evidence="2">
    <location>
        <begin position="1"/>
        <end position="99"/>
    </location>
</feature>
<dbReference type="Proteomes" id="UP000694845">
    <property type="component" value="Unplaced"/>
</dbReference>
<reference evidence="4" key="1">
    <citation type="submission" date="2025-08" db="UniProtKB">
        <authorList>
            <consortium name="RefSeq"/>
        </authorList>
    </citation>
    <scope>IDENTIFICATION</scope>
</reference>
<evidence type="ECO:0000313" key="4">
    <source>
        <dbReference type="RefSeq" id="XP_022095914.1"/>
    </source>
</evidence>
<dbReference type="RefSeq" id="XP_022095914.1">
    <property type="nucleotide sequence ID" value="XM_022240222.1"/>
</dbReference>
<keyword evidence="3" id="KW-1185">Reference proteome</keyword>
<organism evidence="3 4">
    <name type="scientific">Acanthaster planci</name>
    <name type="common">Crown-of-thorns starfish</name>
    <dbReference type="NCBI Taxonomy" id="133434"/>
    <lineage>
        <taxon>Eukaryota</taxon>
        <taxon>Metazoa</taxon>
        <taxon>Echinodermata</taxon>
        <taxon>Eleutherozoa</taxon>
        <taxon>Asterozoa</taxon>
        <taxon>Asteroidea</taxon>
        <taxon>Valvatacea</taxon>
        <taxon>Valvatida</taxon>
        <taxon>Acanthasteridae</taxon>
        <taxon>Acanthaster</taxon>
    </lineage>
</organism>
<dbReference type="InterPro" id="IPR050111">
    <property type="entry name" value="C-type_lectin/snaclec_domain"/>
</dbReference>
<proteinExistence type="predicted"/>
<dbReference type="InterPro" id="IPR016186">
    <property type="entry name" value="C-type_lectin-like/link_sf"/>
</dbReference>
<dbReference type="OMA" id="CVKMESA"/>
<dbReference type="PROSITE" id="PS50041">
    <property type="entry name" value="C_TYPE_LECTIN_2"/>
    <property type="match status" value="1"/>
</dbReference>
<gene>
    <name evidence="4" type="primary">LOC110982075</name>
</gene>
<dbReference type="PANTHER" id="PTHR22803">
    <property type="entry name" value="MANNOSE, PHOSPHOLIPASE, LECTIN RECEPTOR RELATED"/>
    <property type="match status" value="1"/>
</dbReference>
<name>A0A8B7YRK8_ACAPL</name>
<accession>A0A8B7YRK8</accession>
<dbReference type="InterPro" id="IPR001304">
    <property type="entry name" value="C-type_lectin-like"/>
</dbReference>
<dbReference type="KEGG" id="aplc:110982075"/>